<dbReference type="Gene3D" id="1.10.10.10">
    <property type="entry name" value="Winged helix-like DNA-binding domain superfamily/Winged helix DNA-binding domain"/>
    <property type="match status" value="1"/>
</dbReference>
<evidence type="ECO:0000313" key="2">
    <source>
        <dbReference type="EMBL" id="NDL64102.1"/>
    </source>
</evidence>
<accession>A0A845SL41</accession>
<dbReference type="RefSeq" id="WP_162366815.1">
    <property type="nucleotide sequence ID" value="NZ_WUBS01000010.1"/>
</dbReference>
<keyword evidence="3" id="KW-1185">Reference proteome</keyword>
<comment type="caution">
    <text evidence="2">The sequence shown here is derived from an EMBL/GenBank/DDBJ whole genome shotgun (WGS) entry which is preliminary data.</text>
</comment>
<dbReference type="EMBL" id="WUBS01000010">
    <property type="protein sequence ID" value="NDL64102.1"/>
    <property type="molecule type" value="Genomic_DNA"/>
</dbReference>
<evidence type="ECO:0000313" key="3">
    <source>
        <dbReference type="Proteomes" id="UP000461443"/>
    </source>
</evidence>
<dbReference type="Pfam" id="PF12840">
    <property type="entry name" value="HTH_20"/>
    <property type="match status" value="1"/>
</dbReference>
<dbReference type="PROSITE" id="PS50987">
    <property type="entry name" value="HTH_ARSR_2"/>
    <property type="match status" value="1"/>
</dbReference>
<dbReference type="InterPro" id="IPR011991">
    <property type="entry name" value="ArsR-like_HTH"/>
</dbReference>
<feature type="domain" description="HTH arsR-type" evidence="1">
    <location>
        <begin position="6"/>
        <end position="104"/>
    </location>
</feature>
<reference evidence="2 3" key="2">
    <citation type="submission" date="2020-02" db="EMBL/GenBank/DDBJ databases">
        <title>The new genus of Enterobacteriales.</title>
        <authorList>
            <person name="Kim I.S."/>
        </authorList>
    </citation>
    <scope>NUCLEOTIDE SEQUENCE [LARGE SCALE GENOMIC DNA]</scope>
    <source>
        <strain evidence="2 3">SAP-6</strain>
    </source>
</reference>
<protein>
    <submittedName>
        <fullName evidence="2">Helix-turn-helix domain-containing protein</fullName>
    </submittedName>
</protein>
<dbReference type="GO" id="GO:0003700">
    <property type="term" value="F:DNA-binding transcription factor activity"/>
    <property type="evidence" value="ECO:0007669"/>
    <property type="project" value="InterPro"/>
</dbReference>
<evidence type="ECO:0000259" key="1">
    <source>
        <dbReference type="PROSITE" id="PS50987"/>
    </source>
</evidence>
<dbReference type="SUPFAM" id="SSF46785">
    <property type="entry name" value="Winged helix' DNA-binding domain"/>
    <property type="match status" value="1"/>
</dbReference>
<dbReference type="AlphaFoldDB" id="A0A845SL41"/>
<name>A0A845SL41_9GAMM</name>
<sequence>MRPIIHPAAEDITVEGILHALSDPLRVHIFTAIARAECSQPCSAFLEFSERSVPKSTLSQHFKILREAGLIRSERKGVEVRNTLRHDDLQERFGALIQAILGSYSAQCARTPKNPGCPADGD</sequence>
<proteinExistence type="predicted"/>
<dbReference type="InterPro" id="IPR036388">
    <property type="entry name" value="WH-like_DNA-bd_sf"/>
</dbReference>
<dbReference type="CDD" id="cd00090">
    <property type="entry name" value="HTH_ARSR"/>
    <property type="match status" value="1"/>
</dbReference>
<dbReference type="PRINTS" id="PR00778">
    <property type="entry name" value="HTHARSR"/>
</dbReference>
<dbReference type="Proteomes" id="UP000461443">
    <property type="component" value="Unassembled WGS sequence"/>
</dbReference>
<dbReference type="InterPro" id="IPR001845">
    <property type="entry name" value="HTH_ArsR_DNA-bd_dom"/>
</dbReference>
<reference evidence="2 3" key="1">
    <citation type="submission" date="2019-12" db="EMBL/GenBank/DDBJ databases">
        <authorList>
            <person name="Lee S.D."/>
        </authorList>
    </citation>
    <scope>NUCLEOTIDE SEQUENCE [LARGE SCALE GENOMIC DNA]</scope>
    <source>
        <strain evidence="2 3">SAP-6</strain>
    </source>
</reference>
<dbReference type="SMART" id="SM00418">
    <property type="entry name" value="HTH_ARSR"/>
    <property type="match status" value="1"/>
</dbReference>
<organism evidence="2 3">
    <name type="scientific">Acerihabitans arboris</name>
    <dbReference type="NCBI Taxonomy" id="2691583"/>
    <lineage>
        <taxon>Bacteria</taxon>
        <taxon>Pseudomonadati</taxon>
        <taxon>Pseudomonadota</taxon>
        <taxon>Gammaproteobacteria</taxon>
        <taxon>Enterobacterales</taxon>
        <taxon>Pectobacteriaceae</taxon>
        <taxon>Acerihabitans</taxon>
    </lineage>
</organism>
<dbReference type="InterPro" id="IPR036390">
    <property type="entry name" value="WH_DNA-bd_sf"/>
</dbReference>
<gene>
    <name evidence="2" type="ORF">GRH90_15260</name>
</gene>